<comment type="caution">
    <text evidence="1">The sequence shown here is derived from an EMBL/GenBank/DDBJ whole genome shotgun (WGS) entry which is preliminary data.</text>
</comment>
<protein>
    <submittedName>
        <fullName evidence="1">Uncharacterized protein</fullName>
    </submittedName>
</protein>
<name>A0AAN7YXS4_9PEZI</name>
<evidence type="ECO:0000313" key="2">
    <source>
        <dbReference type="Proteomes" id="UP001305414"/>
    </source>
</evidence>
<proteinExistence type="predicted"/>
<dbReference type="EMBL" id="JAWHQM010000012">
    <property type="protein sequence ID" value="KAK5629675.1"/>
    <property type="molecule type" value="Genomic_DNA"/>
</dbReference>
<keyword evidence="2" id="KW-1185">Reference proteome</keyword>
<accession>A0AAN7YXS4</accession>
<organism evidence="1 2">
    <name type="scientific">Xylaria bambusicola</name>
    <dbReference type="NCBI Taxonomy" id="326684"/>
    <lineage>
        <taxon>Eukaryota</taxon>
        <taxon>Fungi</taxon>
        <taxon>Dikarya</taxon>
        <taxon>Ascomycota</taxon>
        <taxon>Pezizomycotina</taxon>
        <taxon>Sordariomycetes</taxon>
        <taxon>Xylariomycetidae</taxon>
        <taxon>Xylariales</taxon>
        <taxon>Xylariaceae</taxon>
        <taxon>Xylaria</taxon>
    </lineage>
</organism>
<gene>
    <name evidence="1" type="ORF">RRF57_005390</name>
</gene>
<evidence type="ECO:0000313" key="1">
    <source>
        <dbReference type="EMBL" id="KAK5629675.1"/>
    </source>
</evidence>
<reference evidence="1 2" key="1">
    <citation type="submission" date="2023-10" db="EMBL/GenBank/DDBJ databases">
        <title>Draft genome sequence of Xylaria bambusicola isolate GMP-LS, the root and basal stem rot pathogen of sugarcane in Indonesia.</title>
        <authorList>
            <person name="Selvaraj P."/>
            <person name="Muralishankar V."/>
            <person name="Muruganantham S."/>
            <person name="Sp S."/>
            <person name="Haryani S."/>
            <person name="Lau K.J.X."/>
            <person name="Naqvi N.I."/>
        </authorList>
    </citation>
    <scope>NUCLEOTIDE SEQUENCE [LARGE SCALE GENOMIC DNA]</scope>
    <source>
        <strain evidence="1">GMP-LS</strain>
    </source>
</reference>
<dbReference type="AlphaFoldDB" id="A0AAN7YXS4"/>
<sequence>MFWELRGWRLTSFSLVFCLGVGSNCTWSTGALEHWSTGALEHWGIGAWETWERGSMKAWSVEPAVPSSVKDEAGASISMSMSMKLGAVSLALKVT</sequence>
<dbReference type="Proteomes" id="UP001305414">
    <property type="component" value="Unassembled WGS sequence"/>
</dbReference>